<evidence type="ECO:0000313" key="2">
    <source>
        <dbReference type="EMBL" id="GMH03437.1"/>
    </source>
</evidence>
<protein>
    <submittedName>
        <fullName evidence="2">Uncharacterized protein</fullName>
    </submittedName>
</protein>
<accession>A0AAD3S3A6</accession>
<reference evidence="2" key="1">
    <citation type="submission" date="2023-05" db="EMBL/GenBank/DDBJ databases">
        <title>Nepenthes gracilis genome sequencing.</title>
        <authorList>
            <person name="Fukushima K."/>
        </authorList>
    </citation>
    <scope>NUCLEOTIDE SEQUENCE</scope>
    <source>
        <strain evidence="2">SING2019-196</strain>
    </source>
</reference>
<gene>
    <name evidence="2" type="ORF">Nepgr_005276</name>
</gene>
<feature type="compositionally biased region" description="Polar residues" evidence="1">
    <location>
        <begin position="381"/>
        <end position="394"/>
    </location>
</feature>
<feature type="compositionally biased region" description="Basic and acidic residues" evidence="1">
    <location>
        <begin position="370"/>
        <end position="379"/>
    </location>
</feature>
<sequence>MRSSQSVLGAPPHLIFNLNSSLPAPLSSLSKSSPLGVELNVGHQSSQSPSLYSPGEPFHGPECSEGPSVHPPLADSTCCGLSSSGASPRAAVHDGFRDGPKTLSGCVDPSLSLSDSSSVGPIHPGALDAGVATDGQPVHSLGCSAQSPSPFVPVKPLLYPDGLASTFQSLVAAPDPSSKEVSGPSVVEKRTIGVQNGPVLDAPPNQEIDQKVIPISNSFKALQEDDPNDYLERLDLAPAAHPRGDGPIFPPSHELSSLDKSSSEIPNGLPLSSCLNVGGMPSSDSEPSPPLLMDWVSVRSTYMCDAPVLFVGLYLICEENDTPSDPSDGGEKNDAFNNAEPDLGPTMNGVETDLRILNPSVMEWVNWSESTRENEDDGHVSSGSILRSLNSDTTLPDGDQMGGGSLQVPPTLAILLYQEAPVEWPSVFHPH</sequence>
<feature type="region of interest" description="Disordered" evidence="1">
    <location>
        <begin position="27"/>
        <end position="97"/>
    </location>
</feature>
<feature type="region of interest" description="Disordered" evidence="1">
    <location>
        <begin position="322"/>
        <end position="348"/>
    </location>
</feature>
<feature type="region of interest" description="Disordered" evidence="1">
    <location>
        <begin position="370"/>
        <end position="406"/>
    </location>
</feature>
<name>A0AAD3S3A6_NEPGR</name>
<dbReference type="Proteomes" id="UP001279734">
    <property type="component" value="Unassembled WGS sequence"/>
</dbReference>
<evidence type="ECO:0000256" key="1">
    <source>
        <dbReference type="SAM" id="MobiDB-lite"/>
    </source>
</evidence>
<keyword evidence="3" id="KW-1185">Reference proteome</keyword>
<dbReference type="EMBL" id="BSYO01000004">
    <property type="protein sequence ID" value="GMH03437.1"/>
    <property type="molecule type" value="Genomic_DNA"/>
</dbReference>
<proteinExistence type="predicted"/>
<feature type="compositionally biased region" description="Polar residues" evidence="1">
    <location>
        <begin position="42"/>
        <end position="51"/>
    </location>
</feature>
<comment type="caution">
    <text evidence="2">The sequence shown here is derived from an EMBL/GenBank/DDBJ whole genome shotgun (WGS) entry which is preliminary data.</text>
</comment>
<evidence type="ECO:0000313" key="3">
    <source>
        <dbReference type="Proteomes" id="UP001279734"/>
    </source>
</evidence>
<dbReference type="AlphaFoldDB" id="A0AAD3S3A6"/>
<organism evidence="2 3">
    <name type="scientific">Nepenthes gracilis</name>
    <name type="common">Slender pitcher plant</name>
    <dbReference type="NCBI Taxonomy" id="150966"/>
    <lineage>
        <taxon>Eukaryota</taxon>
        <taxon>Viridiplantae</taxon>
        <taxon>Streptophyta</taxon>
        <taxon>Embryophyta</taxon>
        <taxon>Tracheophyta</taxon>
        <taxon>Spermatophyta</taxon>
        <taxon>Magnoliopsida</taxon>
        <taxon>eudicotyledons</taxon>
        <taxon>Gunneridae</taxon>
        <taxon>Pentapetalae</taxon>
        <taxon>Caryophyllales</taxon>
        <taxon>Nepenthaceae</taxon>
        <taxon>Nepenthes</taxon>
    </lineage>
</organism>